<sequence>MPRAASAATPWPWPRTPGGPSPAAHAGWAVTGLARAADRDFVLGAGARALVTDLSGRSFDAVLDAAVLHGPVLAAVRDGGAYTGVPGPVPAEPERGITVGIGSVVPDGAGLARLLDLAASGVLEARVAGRVALADAVIAYDKVAGGQRGRWLLVP</sequence>
<evidence type="ECO:0000313" key="3">
    <source>
        <dbReference type="Proteomes" id="UP000542674"/>
    </source>
</evidence>
<feature type="compositionally biased region" description="Pro residues" evidence="1">
    <location>
        <begin position="11"/>
        <end position="20"/>
    </location>
</feature>
<dbReference type="RefSeq" id="WP_221447253.1">
    <property type="nucleotide sequence ID" value="NZ_BAABAI010000002.1"/>
</dbReference>
<proteinExistence type="predicted"/>
<dbReference type="Gene3D" id="3.40.50.720">
    <property type="entry name" value="NAD(P)-binding Rossmann-like Domain"/>
    <property type="match status" value="1"/>
</dbReference>
<evidence type="ECO:0008006" key="4">
    <source>
        <dbReference type="Google" id="ProtNLM"/>
    </source>
</evidence>
<organism evidence="2 3">
    <name type="scientific">Saccharothrix violaceirubra</name>
    <dbReference type="NCBI Taxonomy" id="413306"/>
    <lineage>
        <taxon>Bacteria</taxon>
        <taxon>Bacillati</taxon>
        <taxon>Actinomycetota</taxon>
        <taxon>Actinomycetes</taxon>
        <taxon>Pseudonocardiales</taxon>
        <taxon>Pseudonocardiaceae</taxon>
        <taxon>Saccharothrix</taxon>
    </lineage>
</organism>
<dbReference type="Gene3D" id="3.90.180.10">
    <property type="entry name" value="Medium-chain alcohol dehydrogenases, catalytic domain"/>
    <property type="match status" value="1"/>
</dbReference>
<gene>
    <name evidence="2" type="ORF">F4559_003289</name>
</gene>
<feature type="region of interest" description="Disordered" evidence="1">
    <location>
        <begin position="1"/>
        <end position="24"/>
    </location>
</feature>
<name>A0A7W7WW21_9PSEU</name>
<accession>A0A7W7WW21</accession>
<protein>
    <recommendedName>
        <fullName evidence="4">Zinc-binding alcohol dehydrogenase family protein</fullName>
    </recommendedName>
</protein>
<dbReference type="AlphaFoldDB" id="A0A7W7WW21"/>
<evidence type="ECO:0000256" key="1">
    <source>
        <dbReference type="SAM" id="MobiDB-lite"/>
    </source>
</evidence>
<dbReference type="EMBL" id="JACHJS010000001">
    <property type="protein sequence ID" value="MBB4965930.1"/>
    <property type="molecule type" value="Genomic_DNA"/>
</dbReference>
<comment type="caution">
    <text evidence="2">The sequence shown here is derived from an EMBL/GenBank/DDBJ whole genome shotgun (WGS) entry which is preliminary data.</text>
</comment>
<dbReference type="Proteomes" id="UP000542674">
    <property type="component" value="Unassembled WGS sequence"/>
</dbReference>
<reference evidence="2 3" key="1">
    <citation type="submission" date="2020-08" db="EMBL/GenBank/DDBJ databases">
        <title>Sequencing the genomes of 1000 actinobacteria strains.</title>
        <authorList>
            <person name="Klenk H.-P."/>
        </authorList>
    </citation>
    <scope>NUCLEOTIDE SEQUENCE [LARGE SCALE GENOMIC DNA]</scope>
    <source>
        <strain evidence="2 3">DSM 45084</strain>
    </source>
</reference>
<feature type="compositionally biased region" description="Low complexity" evidence="1">
    <location>
        <begin position="1"/>
        <end position="10"/>
    </location>
</feature>
<keyword evidence="3" id="KW-1185">Reference proteome</keyword>
<evidence type="ECO:0000313" key="2">
    <source>
        <dbReference type="EMBL" id="MBB4965930.1"/>
    </source>
</evidence>